<protein>
    <recommendedName>
        <fullName evidence="4">TPR-like protein</fullName>
    </recommendedName>
</protein>
<dbReference type="Proteomes" id="UP000294933">
    <property type="component" value="Unassembled WGS sequence"/>
</dbReference>
<evidence type="ECO:0000313" key="2">
    <source>
        <dbReference type="EMBL" id="TDL21959.1"/>
    </source>
</evidence>
<dbReference type="SUPFAM" id="SSF48452">
    <property type="entry name" value="TPR-like"/>
    <property type="match status" value="1"/>
</dbReference>
<dbReference type="VEuPathDB" id="FungiDB:BD410DRAFT_898550"/>
<dbReference type="OrthoDB" id="2423701at2759"/>
<dbReference type="Gene3D" id="1.25.40.10">
    <property type="entry name" value="Tetratricopeptide repeat domain"/>
    <property type="match status" value="1"/>
</dbReference>
<reference evidence="2 3" key="1">
    <citation type="submission" date="2018-06" db="EMBL/GenBank/DDBJ databases">
        <title>A transcriptomic atlas of mushroom development highlights an independent origin of complex multicellularity.</title>
        <authorList>
            <consortium name="DOE Joint Genome Institute"/>
            <person name="Krizsan K."/>
            <person name="Almasi E."/>
            <person name="Merenyi Z."/>
            <person name="Sahu N."/>
            <person name="Viragh M."/>
            <person name="Koszo T."/>
            <person name="Mondo S."/>
            <person name="Kiss B."/>
            <person name="Balint B."/>
            <person name="Kues U."/>
            <person name="Barry K."/>
            <person name="Hegedus J.C."/>
            <person name="Henrissat B."/>
            <person name="Johnson J."/>
            <person name="Lipzen A."/>
            <person name="Ohm R."/>
            <person name="Nagy I."/>
            <person name="Pangilinan J."/>
            <person name="Yan J."/>
            <person name="Xiong Y."/>
            <person name="Grigoriev I.V."/>
            <person name="Hibbett D.S."/>
            <person name="Nagy L.G."/>
        </authorList>
    </citation>
    <scope>NUCLEOTIDE SEQUENCE [LARGE SCALE GENOMIC DNA]</scope>
    <source>
        <strain evidence="2 3">SZMC22713</strain>
    </source>
</reference>
<evidence type="ECO:0000313" key="3">
    <source>
        <dbReference type="Proteomes" id="UP000294933"/>
    </source>
</evidence>
<dbReference type="PROSITE" id="PS50005">
    <property type="entry name" value="TPR"/>
    <property type="match status" value="1"/>
</dbReference>
<feature type="repeat" description="TPR" evidence="1">
    <location>
        <begin position="54"/>
        <end position="87"/>
    </location>
</feature>
<evidence type="ECO:0008006" key="4">
    <source>
        <dbReference type="Google" id="ProtNLM"/>
    </source>
</evidence>
<gene>
    <name evidence="2" type="ORF">BD410DRAFT_898550</name>
</gene>
<organism evidence="2 3">
    <name type="scientific">Rickenella mellea</name>
    <dbReference type="NCBI Taxonomy" id="50990"/>
    <lineage>
        <taxon>Eukaryota</taxon>
        <taxon>Fungi</taxon>
        <taxon>Dikarya</taxon>
        <taxon>Basidiomycota</taxon>
        <taxon>Agaricomycotina</taxon>
        <taxon>Agaricomycetes</taxon>
        <taxon>Hymenochaetales</taxon>
        <taxon>Rickenellaceae</taxon>
        <taxon>Rickenella</taxon>
    </lineage>
</organism>
<sequence>MPMPGVDKNIGDSSYKSHRWKVFLDRGIELARMSNYEGSLVMFNQAANYTCDEVAIFESRAGVLEQLERYEEALEDCRRVVDLAPNSWMDFQSPPSHFERYGALKRVRFYPSYLRSLFIDNFTLEAVICRTSVTPFDTNQISDSQQLIALPYLRRLELPGLQLASLLRKNLLLPSIEILCLRKVDDIDVVLSHLQPFTTALATLHLDCPTLSTASLITFLQAAPSLVTVELSRFEKSTVEAMDALAGRNRSMICPNLTHFHFTLCPLLSAASVALRLRELLGEGGVSSVSSALNPRIDVEVPQKPALLRFNHSF</sequence>
<accession>A0A4Y7Q4W5</accession>
<evidence type="ECO:0000256" key="1">
    <source>
        <dbReference type="PROSITE-ProRule" id="PRU00339"/>
    </source>
</evidence>
<dbReference type="AlphaFoldDB" id="A0A4Y7Q4W5"/>
<proteinExistence type="predicted"/>
<dbReference type="EMBL" id="ML170177">
    <property type="protein sequence ID" value="TDL21959.1"/>
    <property type="molecule type" value="Genomic_DNA"/>
</dbReference>
<dbReference type="InterPro" id="IPR011990">
    <property type="entry name" value="TPR-like_helical_dom_sf"/>
</dbReference>
<dbReference type="SUPFAM" id="SSF52047">
    <property type="entry name" value="RNI-like"/>
    <property type="match status" value="1"/>
</dbReference>
<dbReference type="InterPro" id="IPR032675">
    <property type="entry name" value="LRR_dom_sf"/>
</dbReference>
<dbReference type="InterPro" id="IPR019734">
    <property type="entry name" value="TPR_rpt"/>
</dbReference>
<name>A0A4Y7Q4W5_9AGAM</name>
<keyword evidence="1" id="KW-0802">TPR repeat</keyword>
<dbReference type="Gene3D" id="3.80.10.10">
    <property type="entry name" value="Ribonuclease Inhibitor"/>
    <property type="match status" value="1"/>
</dbReference>
<keyword evidence="3" id="KW-1185">Reference proteome</keyword>